<evidence type="ECO:0000256" key="2">
    <source>
        <dbReference type="SAM" id="SignalP"/>
    </source>
</evidence>
<feature type="non-terminal residue" evidence="4">
    <location>
        <position position="362"/>
    </location>
</feature>
<dbReference type="InterPro" id="IPR000033">
    <property type="entry name" value="LDLR_classB_rpt"/>
</dbReference>
<dbReference type="PANTHER" id="PTHR46513">
    <property type="entry name" value="VITELLOGENIN RECEPTOR-LIKE PROTEIN-RELATED-RELATED"/>
    <property type="match status" value="1"/>
</dbReference>
<evidence type="ECO:0000313" key="3">
    <source>
        <dbReference type="Proteomes" id="UP000694888"/>
    </source>
</evidence>
<accession>A0ABM1W2R6</accession>
<protein>
    <submittedName>
        <fullName evidence="4">Low-density lipoprotein receptor-related protein 6-like</fullName>
    </submittedName>
</protein>
<dbReference type="SUPFAM" id="SSF63825">
    <property type="entry name" value="YWTD domain"/>
    <property type="match status" value="1"/>
</dbReference>
<dbReference type="Gene3D" id="2.120.10.30">
    <property type="entry name" value="TolB, C-terminal domain"/>
    <property type="match status" value="1"/>
</dbReference>
<dbReference type="GeneID" id="118478804"/>
<reference evidence="4" key="1">
    <citation type="submission" date="2025-08" db="UniProtKB">
        <authorList>
            <consortium name="RefSeq"/>
        </authorList>
    </citation>
    <scope>IDENTIFICATION</scope>
</reference>
<evidence type="ECO:0000256" key="1">
    <source>
        <dbReference type="PROSITE-ProRule" id="PRU00461"/>
    </source>
</evidence>
<feature type="signal peptide" evidence="2">
    <location>
        <begin position="1"/>
        <end position="23"/>
    </location>
</feature>
<gene>
    <name evidence="4" type="primary">LOC118478804</name>
</gene>
<evidence type="ECO:0000313" key="4">
    <source>
        <dbReference type="RefSeq" id="XP_035828959.1"/>
    </source>
</evidence>
<dbReference type="PROSITE" id="PS51120">
    <property type="entry name" value="LDLRB"/>
    <property type="match status" value="2"/>
</dbReference>
<dbReference type="PANTHER" id="PTHR46513:SF13">
    <property type="entry name" value="EGF-LIKE DOMAIN-CONTAINING PROTEIN"/>
    <property type="match status" value="1"/>
</dbReference>
<dbReference type="SMART" id="SM00135">
    <property type="entry name" value="LY"/>
    <property type="match status" value="4"/>
</dbReference>
<dbReference type="Proteomes" id="UP000694888">
    <property type="component" value="Unplaced"/>
</dbReference>
<sequence length="362" mass="40922">MGRLWIAIVLALAVGLKTQLTFSIVHEKSLIWDTSRQRSFYIPAMIMAVQGDPTEWVAQTRPEIKYIEAPHFNWEFRALGFDWDAKSIYWSEQKNKKIQALVLNGSTDTRTLFAGTSTEVSGIAVDWLSRNLYFTDTVYNWIMMTPSTPGRAGYRIVVQDGLDSPHGLAIYPQKGYLIWSDWGARPRIEVSDLEGQNRRIIVERDILKPMGVTIDYVHDRLYWVDSAKFTVEAVQLDGLGRQLIHKVEDITLTGIALYQDFIFLTERKLATLRVLDKKTPVKSYKLGRNPFDIMMYDGSQQAGNSSACELLGCEQMCIHDPVTGPKCICGEGYVPGDEESISCNCKIFVIRGAHNGWIGPIA</sequence>
<dbReference type="Pfam" id="PF00058">
    <property type="entry name" value="Ldl_recept_b"/>
    <property type="match status" value="1"/>
</dbReference>
<feature type="repeat" description="LDL-receptor class B" evidence="1">
    <location>
        <begin position="175"/>
        <end position="218"/>
    </location>
</feature>
<dbReference type="RefSeq" id="XP_035828959.1">
    <property type="nucleotide sequence ID" value="XM_035973066.1"/>
</dbReference>
<feature type="chain" id="PRO_5046332746" evidence="2">
    <location>
        <begin position="24"/>
        <end position="362"/>
    </location>
</feature>
<organism evidence="3 4">
    <name type="scientific">Aplysia californica</name>
    <name type="common">California sea hare</name>
    <dbReference type="NCBI Taxonomy" id="6500"/>
    <lineage>
        <taxon>Eukaryota</taxon>
        <taxon>Metazoa</taxon>
        <taxon>Spiralia</taxon>
        <taxon>Lophotrochozoa</taxon>
        <taxon>Mollusca</taxon>
        <taxon>Gastropoda</taxon>
        <taxon>Heterobranchia</taxon>
        <taxon>Euthyneura</taxon>
        <taxon>Tectipleura</taxon>
        <taxon>Aplysiida</taxon>
        <taxon>Aplysioidea</taxon>
        <taxon>Aplysiidae</taxon>
        <taxon>Aplysia</taxon>
    </lineage>
</organism>
<keyword evidence="2" id="KW-0732">Signal</keyword>
<keyword evidence="3" id="KW-1185">Reference proteome</keyword>
<name>A0ABM1W2R6_APLCA</name>
<proteinExistence type="predicted"/>
<dbReference type="InterPro" id="IPR011042">
    <property type="entry name" value="6-blade_b-propeller_TolB-like"/>
</dbReference>
<dbReference type="InterPro" id="IPR050778">
    <property type="entry name" value="Cueball_EGF_LRP_Nidogen"/>
</dbReference>
<feature type="repeat" description="LDL-receptor class B" evidence="1">
    <location>
        <begin position="86"/>
        <end position="129"/>
    </location>
</feature>